<dbReference type="InterPro" id="IPR020904">
    <property type="entry name" value="Sc_DH/Rdtase_CS"/>
</dbReference>
<evidence type="ECO:0000313" key="4">
    <source>
        <dbReference type="EMBL" id="ERL63942.1"/>
    </source>
</evidence>
<dbReference type="PRINTS" id="PR00081">
    <property type="entry name" value="GDHRDH"/>
</dbReference>
<dbReference type="eggNOG" id="COG1028">
    <property type="taxonomic scope" value="Bacteria"/>
</dbReference>
<dbReference type="GO" id="GO:0016491">
    <property type="term" value="F:oxidoreductase activity"/>
    <property type="evidence" value="ECO:0007669"/>
    <property type="project" value="UniProtKB-KW"/>
</dbReference>
<dbReference type="RefSeq" id="WP_022530767.1">
    <property type="nucleotide sequence ID" value="NZ_KI271608.1"/>
</dbReference>
<protein>
    <submittedName>
        <fullName evidence="4">Bkr3</fullName>
    </submittedName>
</protein>
<evidence type="ECO:0000256" key="1">
    <source>
        <dbReference type="ARBA" id="ARBA00006484"/>
    </source>
</evidence>
<dbReference type="HOGENOM" id="CLU_010194_1_3_9"/>
<evidence type="ECO:0000256" key="2">
    <source>
        <dbReference type="ARBA" id="ARBA00023002"/>
    </source>
</evidence>
<reference evidence="5" key="1">
    <citation type="journal article" date="2013" name="Genome Announc.">
        <title>Whole-Genome Sequencing of Lactobacillus shenzhenensis Strain LY-73T.</title>
        <authorList>
            <person name="Lin Z."/>
            <person name="Liu Z."/>
            <person name="Yang R."/>
            <person name="Zou Y."/>
            <person name="Wan D."/>
            <person name="Chen J."/>
            <person name="Guo M."/>
            <person name="Zhao J."/>
            <person name="Fang C."/>
            <person name="Yang R."/>
            <person name="Liu F."/>
        </authorList>
    </citation>
    <scope>NUCLEOTIDE SEQUENCE [LARGE SCALE GENOMIC DNA]</scope>
    <source>
        <strain evidence="5">LY-73</strain>
    </source>
</reference>
<proteinExistence type="inferred from homology"/>
<dbReference type="EMBL" id="KI271608">
    <property type="protein sequence ID" value="ERL63942.1"/>
    <property type="molecule type" value="Genomic_DNA"/>
</dbReference>
<keyword evidence="2" id="KW-0560">Oxidoreductase</keyword>
<dbReference type="FunFam" id="3.40.50.720:FF:000173">
    <property type="entry name" value="3-oxoacyl-[acyl-carrier protein] reductase"/>
    <property type="match status" value="1"/>
</dbReference>
<dbReference type="GO" id="GO:0032787">
    <property type="term" value="P:monocarboxylic acid metabolic process"/>
    <property type="evidence" value="ECO:0007669"/>
    <property type="project" value="UniProtKB-ARBA"/>
</dbReference>
<dbReference type="SMART" id="SM00822">
    <property type="entry name" value="PKS_KR"/>
    <property type="match status" value="1"/>
</dbReference>
<feature type="domain" description="Ketoreductase" evidence="3">
    <location>
        <begin position="9"/>
        <end position="192"/>
    </location>
</feature>
<dbReference type="Proteomes" id="UP000030647">
    <property type="component" value="Unassembled WGS sequence"/>
</dbReference>
<dbReference type="STRING" id="1231336.L248_1761"/>
<evidence type="ECO:0000259" key="3">
    <source>
        <dbReference type="SMART" id="SM00822"/>
    </source>
</evidence>
<dbReference type="SUPFAM" id="SSF51735">
    <property type="entry name" value="NAD(P)-binding Rossmann-fold domains"/>
    <property type="match status" value="1"/>
</dbReference>
<dbReference type="InterPro" id="IPR057326">
    <property type="entry name" value="KR_dom"/>
</dbReference>
<accession>U4TR04</accession>
<dbReference type="Gene3D" id="3.40.50.720">
    <property type="entry name" value="NAD(P)-binding Rossmann-like Domain"/>
    <property type="match status" value="1"/>
</dbReference>
<name>U4TR04_9LACO</name>
<dbReference type="InterPro" id="IPR002347">
    <property type="entry name" value="SDR_fam"/>
</dbReference>
<dbReference type="InterPro" id="IPR036291">
    <property type="entry name" value="NAD(P)-bd_dom_sf"/>
</dbReference>
<dbReference type="InterPro" id="IPR050259">
    <property type="entry name" value="SDR"/>
</dbReference>
<dbReference type="PROSITE" id="PS00061">
    <property type="entry name" value="ADH_SHORT"/>
    <property type="match status" value="1"/>
</dbReference>
<evidence type="ECO:0000313" key="5">
    <source>
        <dbReference type="Proteomes" id="UP000030647"/>
    </source>
</evidence>
<dbReference type="OrthoDB" id="9803333at2"/>
<gene>
    <name evidence="4" type="primary">bkr3</name>
    <name evidence="4" type="ORF">L248_1761</name>
</gene>
<dbReference type="Pfam" id="PF13561">
    <property type="entry name" value="adh_short_C2"/>
    <property type="match status" value="1"/>
</dbReference>
<sequence>MSEEKQPTPVALVTGARTGIGRAIAERLQQDGYRVVLNVHRPLTDAEQTELAAVFQPLTVVVGDVADDTAAQAMISQVQTQFGQLDLLVNNAGINKDTLLTRMTAADFDAVARTNLTGTFLMTKYALKLMQKRRSGSIVNISSVVGLHGNIGQANYAASKAGIIGLTKTAAREGALRSIRVNAVAPGMIRTAMTAGMSDKRQAEAAAGIPLKRFGEPAEVADVVAFLARNTYITGQVVSIDGGLTI</sequence>
<dbReference type="PANTHER" id="PTHR42879">
    <property type="entry name" value="3-OXOACYL-(ACYL-CARRIER-PROTEIN) REDUCTASE"/>
    <property type="match status" value="1"/>
</dbReference>
<dbReference type="AlphaFoldDB" id="U4TR04"/>
<dbReference type="PRINTS" id="PR00080">
    <property type="entry name" value="SDRFAMILY"/>
</dbReference>
<dbReference type="PANTHER" id="PTHR42879:SF2">
    <property type="entry name" value="3-OXOACYL-[ACYL-CARRIER-PROTEIN] REDUCTASE FABG"/>
    <property type="match status" value="1"/>
</dbReference>
<dbReference type="NCBIfam" id="NF009466">
    <property type="entry name" value="PRK12826.1-2"/>
    <property type="match status" value="1"/>
</dbReference>
<keyword evidence="5" id="KW-1185">Reference proteome</keyword>
<organism evidence="4 5">
    <name type="scientific">Schleiferilactobacillus shenzhenensis LY-73</name>
    <dbReference type="NCBI Taxonomy" id="1231336"/>
    <lineage>
        <taxon>Bacteria</taxon>
        <taxon>Bacillati</taxon>
        <taxon>Bacillota</taxon>
        <taxon>Bacilli</taxon>
        <taxon>Lactobacillales</taxon>
        <taxon>Lactobacillaceae</taxon>
        <taxon>Schleiferilactobacillus</taxon>
    </lineage>
</organism>
<comment type="similarity">
    <text evidence="1">Belongs to the short-chain dehydrogenases/reductases (SDR) family.</text>
</comment>